<keyword evidence="4" id="KW-0865">Zymogen</keyword>
<dbReference type="EMBL" id="CP012154">
    <property type="protein sequence ID" value="AKS42985.1"/>
    <property type="molecule type" value="Genomic_DNA"/>
</dbReference>
<keyword evidence="2" id="KW-0732">Signal</keyword>
<dbReference type="PANTHER" id="PTHR34218:SF3">
    <property type="entry name" value="ACYL-HOMOSERINE LACTONE ACYLASE PVDQ"/>
    <property type="match status" value="1"/>
</dbReference>
<evidence type="ECO:0000256" key="4">
    <source>
        <dbReference type="ARBA" id="ARBA00023145"/>
    </source>
</evidence>
<dbReference type="RefSeq" id="WP_049726502.1">
    <property type="nucleotide sequence ID" value="NZ_CP012154.1"/>
</dbReference>
<evidence type="ECO:0000256" key="3">
    <source>
        <dbReference type="ARBA" id="ARBA00022801"/>
    </source>
</evidence>
<organism evidence="7 8">
    <name type="scientific">Wenzhouxiangella marina</name>
    <dbReference type="NCBI Taxonomy" id="1579979"/>
    <lineage>
        <taxon>Bacteria</taxon>
        <taxon>Pseudomonadati</taxon>
        <taxon>Pseudomonadota</taxon>
        <taxon>Gammaproteobacteria</taxon>
        <taxon>Chromatiales</taxon>
        <taxon>Wenzhouxiangellaceae</taxon>
        <taxon>Wenzhouxiangella</taxon>
    </lineage>
</organism>
<feature type="active site" description="Nucleophile" evidence="5">
    <location>
        <position position="228"/>
    </location>
</feature>
<dbReference type="PIRSF" id="PIRSF001227">
    <property type="entry name" value="Pen_acylase"/>
    <property type="match status" value="1"/>
</dbReference>
<dbReference type="GO" id="GO:0016811">
    <property type="term" value="F:hydrolase activity, acting on carbon-nitrogen (but not peptide) bonds, in linear amides"/>
    <property type="evidence" value="ECO:0007669"/>
    <property type="project" value="InterPro"/>
</dbReference>
<accession>A0A0K0XZ87</accession>
<reference evidence="7 8" key="1">
    <citation type="submission" date="2015-07" db="EMBL/GenBank/DDBJ databases">
        <authorList>
            <person name="Noorani M."/>
        </authorList>
    </citation>
    <scope>NUCLEOTIDE SEQUENCE [LARGE SCALE GENOMIC DNA]</scope>
    <source>
        <strain evidence="7 8">KCTC 42284</strain>
    </source>
</reference>
<keyword evidence="8" id="KW-1185">Reference proteome</keyword>
<comment type="cofactor">
    <cofactor evidence="6">
        <name>Ca(2+)</name>
        <dbReference type="ChEBI" id="CHEBI:29108"/>
    </cofactor>
    <text evidence="6">Binds 1 Ca(2+) ion per dimer.</text>
</comment>
<evidence type="ECO:0000256" key="6">
    <source>
        <dbReference type="PIRSR" id="PIRSR001227-2"/>
    </source>
</evidence>
<evidence type="ECO:0000256" key="5">
    <source>
        <dbReference type="PIRSR" id="PIRSR001227-1"/>
    </source>
</evidence>
<dbReference type="Gene3D" id="1.10.1400.10">
    <property type="match status" value="1"/>
</dbReference>
<dbReference type="Proteomes" id="UP000066624">
    <property type="component" value="Chromosome"/>
</dbReference>
<dbReference type="Gene3D" id="2.30.120.10">
    <property type="match status" value="1"/>
</dbReference>
<dbReference type="GO" id="GO:0017000">
    <property type="term" value="P:antibiotic biosynthetic process"/>
    <property type="evidence" value="ECO:0007669"/>
    <property type="project" value="InterPro"/>
</dbReference>
<keyword evidence="3" id="KW-0378">Hydrolase</keyword>
<dbReference type="Gene3D" id="3.60.20.10">
    <property type="entry name" value="Glutamine Phosphoribosylpyrophosphate, subunit 1, domain 1"/>
    <property type="match status" value="1"/>
</dbReference>
<dbReference type="SUPFAM" id="SSF56235">
    <property type="entry name" value="N-terminal nucleophile aminohydrolases (Ntn hydrolases)"/>
    <property type="match status" value="1"/>
</dbReference>
<evidence type="ECO:0000256" key="2">
    <source>
        <dbReference type="ARBA" id="ARBA00022729"/>
    </source>
</evidence>
<proteinExistence type="inferred from homology"/>
<dbReference type="OrthoDB" id="9760084at2"/>
<dbReference type="InterPro" id="IPR043147">
    <property type="entry name" value="Penicillin_amidase_A-knob"/>
</dbReference>
<evidence type="ECO:0000256" key="1">
    <source>
        <dbReference type="ARBA" id="ARBA00006586"/>
    </source>
</evidence>
<dbReference type="InterPro" id="IPR029055">
    <property type="entry name" value="Ntn_hydrolases_N"/>
</dbReference>
<feature type="binding site" evidence="6">
    <location>
        <position position="302"/>
    </location>
    <ligand>
        <name>Ca(2+)</name>
        <dbReference type="ChEBI" id="CHEBI:29108"/>
    </ligand>
</feature>
<evidence type="ECO:0000313" key="7">
    <source>
        <dbReference type="EMBL" id="AKS42985.1"/>
    </source>
</evidence>
<dbReference type="Gene3D" id="1.10.439.10">
    <property type="entry name" value="Penicillin Amidohydrolase, domain 1"/>
    <property type="match status" value="1"/>
</dbReference>
<dbReference type="InterPro" id="IPR023343">
    <property type="entry name" value="Penicillin_amidase_dom1"/>
</dbReference>
<dbReference type="Pfam" id="PF01804">
    <property type="entry name" value="Penicil_amidase"/>
    <property type="match status" value="1"/>
</dbReference>
<dbReference type="InterPro" id="IPR043146">
    <property type="entry name" value="Penicillin_amidase_N_B-knob"/>
</dbReference>
<sequence length="747" mass="83686">MDFKRIFLYSVLTFAALLAAIWFGGRSYLAGSLMPMHGELDLPGLDRPVEILFDARGIPRVYAEQDADALHALGWLHAAERGFQMELLRRVASGRIAEMIGASGLDSDRLHRRYGFARRVAEERIPLSPDTESLLEAYVAGINARLESDQALPPGFLLTGIDPEPWTRDDVLTLAYYQTWYPGTLVQRLAEAWRATAEAFGPEASDWLDELPRWGVPSVPASRMTEASNTWVVAPERSDSGAALHASDPHLDYTLAPGLWYAAGLHSNENLDVVGVTAPGLPFVAMGHNGRIAFAFTVAPVDLFEIYHFELDPERPSHLLGPEGPIELIERRESFRARGQDDPIVEAQLWTELGPASHLEDGRVEVLHWAGFRLPLENLIEHGLAINRAEKFDDFRRAAADMGALSVNWSYSDARGHIGYVQSTPIPRRQHDHFYTSLDGADPSHHWAGFVEPMDRPHALDPEQGWLANANNHAAIDTPWPMPGYYKHLRMRRAVAWLSSKASFDRQDMHAMQMDRVSERARVWAPWLAELAAAEGELELARALSSWDGEMAPDSRLAGLFAHWWQRLSHRLFENGPLDDWRHGRTLLDDWLQHPPEQFALHGLDRETAGRQALRDVLDFGIRPLGEIQTLTLRHPLAVSAPLDAWLDLSRGPLPVGSGPGALNVTYHAFDEIDQTLDARGGASMRFVMDWAEPDDFTLNLTLGQSGHPLSPHFDDQLEDFLDGRPWVVPFSREAVEARAVSRLVLR</sequence>
<keyword evidence="6" id="KW-0479">Metal-binding</keyword>
<gene>
    <name evidence="7" type="ORF">WM2015_2627</name>
</gene>
<protein>
    <submittedName>
        <fullName evidence="7">Uncharacterized protein</fullName>
    </submittedName>
</protein>
<evidence type="ECO:0000313" key="8">
    <source>
        <dbReference type="Proteomes" id="UP000066624"/>
    </source>
</evidence>
<keyword evidence="6" id="KW-0106">Calcium</keyword>
<dbReference type="KEGG" id="wma:WM2015_2627"/>
<dbReference type="PANTHER" id="PTHR34218">
    <property type="entry name" value="PEPTIDASE S45 PENICILLIN AMIDASE"/>
    <property type="match status" value="1"/>
</dbReference>
<dbReference type="InterPro" id="IPR002692">
    <property type="entry name" value="S45"/>
</dbReference>
<comment type="similarity">
    <text evidence="1">Belongs to the peptidase S45 family.</text>
</comment>
<name>A0A0K0XZ87_9GAMM</name>
<dbReference type="AlphaFoldDB" id="A0A0K0XZ87"/>
<dbReference type="GO" id="GO:0046872">
    <property type="term" value="F:metal ion binding"/>
    <property type="evidence" value="ECO:0007669"/>
    <property type="project" value="UniProtKB-KW"/>
</dbReference>
<dbReference type="InterPro" id="IPR014395">
    <property type="entry name" value="Pen/GL7ACA/AHL_acylase"/>
</dbReference>